<dbReference type="EMBL" id="CQBK01000009">
    <property type="protein sequence ID" value="CNH79771.1"/>
    <property type="molecule type" value="Genomic_DNA"/>
</dbReference>
<comment type="similarity">
    <text evidence="1">Belongs to the phage antitermination Q type 1 family.</text>
</comment>
<evidence type="ECO:0000256" key="2">
    <source>
        <dbReference type="ARBA" id="ARBA00023015"/>
    </source>
</evidence>
<gene>
    <name evidence="5" type="ORF">ERS008667_01551</name>
</gene>
<protein>
    <submittedName>
        <fullName evidence="5">Phage antitermination protein Q</fullName>
    </submittedName>
</protein>
<evidence type="ECO:0000313" key="6">
    <source>
        <dbReference type="Proteomes" id="UP000038204"/>
    </source>
</evidence>
<accession>A0A0T9PSA0</accession>
<keyword evidence="2" id="KW-0805">Transcription regulation</keyword>
<dbReference type="GO" id="GO:0060567">
    <property type="term" value="P:negative regulation of termination of DNA-templated transcription"/>
    <property type="evidence" value="ECO:0007669"/>
    <property type="project" value="InterPro"/>
</dbReference>
<evidence type="ECO:0000256" key="3">
    <source>
        <dbReference type="ARBA" id="ARBA00023125"/>
    </source>
</evidence>
<proteinExistence type="inferred from homology"/>
<organism evidence="5 6">
    <name type="scientific">Yersinia similis</name>
    <dbReference type="NCBI Taxonomy" id="367190"/>
    <lineage>
        <taxon>Bacteria</taxon>
        <taxon>Pseudomonadati</taxon>
        <taxon>Pseudomonadota</taxon>
        <taxon>Gammaproteobacteria</taxon>
        <taxon>Enterobacterales</taxon>
        <taxon>Yersiniaceae</taxon>
        <taxon>Yersinia</taxon>
    </lineage>
</organism>
<name>A0A0T9PSA0_9GAMM</name>
<keyword evidence="3" id="KW-0238">DNA-binding</keyword>
<evidence type="ECO:0000313" key="5">
    <source>
        <dbReference type="EMBL" id="CNH79771.1"/>
    </source>
</evidence>
<sequence>MNPVNNNSAQQCGKRGRDIQLVLERWGGWAANEYSGVDYSHIAAGFKGVLPNTSKSRLSCCDSDGLVVDAAVGSLKKVGRDEDYALIEQHYKKGISKSAIARKQKCSEGKIRLKLMMAETFVDACLIMSGAKLEMDEWTHKSEIEKIT</sequence>
<dbReference type="Pfam" id="PF06530">
    <property type="entry name" value="Phage_antitermQ"/>
    <property type="match status" value="1"/>
</dbReference>
<dbReference type="Proteomes" id="UP000038204">
    <property type="component" value="Unassembled WGS sequence"/>
</dbReference>
<evidence type="ECO:0000256" key="4">
    <source>
        <dbReference type="ARBA" id="ARBA00023163"/>
    </source>
</evidence>
<reference evidence="5 6" key="1">
    <citation type="submission" date="2015-03" db="EMBL/GenBank/DDBJ databases">
        <authorList>
            <person name="Murphy D."/>
        </authorList>
    </citation>
    <scope>NUCLEOTIDE SEQUENCE [LARGE SCALE GENOMIC DNA]</scope>
    <source>
        <strain evidence="5 6">Y233</strain>
    </source>
</reference>
<dbReference type="AlphaFoldDB" id="A0A0T9PSA0"/>
<dbReference type="InterPro" id="IPR010534">
    <property type="entry name" value="Phage_933W_GpQ"/>
</dbReference>
<dbReference type="RefSeq" id="WP_012105250.1">
    <property type="nucleotide sequence ID" value="NZ_CHJS01000001.1"/>
</dbReference>
<dbReference type="GO" id="GO:0003677">
    <property type="term" value="F:DNA binding"/>
    <property type="evidence" value="ECO:0007669"/>
    <property type="project" value="UniProtKB-KW"/>
</dbReference>
<evidence type="ECO:0000256" key="1">
    <source>
        <dbReference type="ARBA" id="ARBA00010234"/>
    </source>
</evidence>
<keyword evidence="4" id="KW-0804">Transcription</keyword>